<evidence type="ECO:0000313" key="2">
    <source>
        <dbReference type="Proteomes" id="UP000606172"/>
    </source>
</evidence>
<dbReference type="RefSeq" id="WP_204021091.1">
    <property type="nucleotide sequence ID" value="NZ_BOOW01000006.1"/>
</dbReference>
<protein>
    <submittedName>
        <fullName evidence="1">Uncharacterized protein</fullName>
    </submittedName>
</protein>
<reference evidence="1" key="1">
    <citation type="submission" date="2021-01" db="EMBL/GenBank/DDBJ databases">
        <title>Whole genome shotgun sequence of Sinosporangium siamense NBRC 109515.</title>
        <authorList>
            <person name="Komaki H."/>
            <person name="Tamura T."/>
        </authorList>
    </citation>
    <scope>NUCLEOTIDE SEQUENCE</scope>
    <source>
        <strain evidence="1">NBRC 109515</strain>
    </source>
</reference>
<comment type="caution">
    <text evidence="1">The sequence shown here is derived from an EMBL/GenBank/DDBJ whole genome shotgun (WGS) entry which is preliminary data.</text>
</comment>
<proteinExistence type="predicted"/>
<keyword evidence="2" id="KW-1185">Reference proteome</keyword>
<accession>A0A919V592</accession>
<sequence length="473" mass="51639">MTDGGGDLLRKALTKAIDELDGSARLIVVEVAADGMTTFTLHRDDAGTPRGHHGPVTPWNIAGEQEWEGTADDASGKEAIVRASGIRSHASVILICSFPDGLQASRAMEWLREARPDAPHFTKAHVPVPALLREILADEPLKRSYDLVVLKRDAVSGRLELATQPLFAIGARRGQPVRVRVRCEPGDDRGTAFAVASWQNIQPSLLSVQSAVLSPGRHEFWATLERPGVVRFSGLPALVPDDRRWEDLVASVPATLDPQIGPAHLICAVEVSGSSDLVDERLRRVRQVVTTCAGALPDRLHVSLLAYGTHGFGRGEREEPVEVRVWHVSPKTALDSLSGLELRGARPEGYPYAVQIEDALHEVHGRLGAGTGDRVVLLTVGGRPPHPPRAEARILPCPHRHDWEDLLHRLRRRADLTLGAICDEPEERATPVWRTLGEGARAHLEVVDIRRLCSDLGLVASAAQRIPFPLYDP</sequence>
<organism evidence="1 2">
    <name type="scientific">Sinosporangium siamense</name>
    <dbReference type="NCBI Taxonomy" id="1367973"/>
    <lineage>
        <taxon>Bacteria</taxon>
        <taxon>Bacillati</taxon>
        <taxon>Actinomycetota</taxon>
        <taxon>Actinomycetes</taxon>
        <taxon>Streptosporangiales</taxon>
        <taxon>Streptosporangiaceae</taxon>
        <taxon>Sinosporangium</taxon>
    </lineage>
</organism>
<name>A0A919V592_9ACTN</name>
<evidence type="ECO:0000313" key="1">
    <source>
        <dbReference type="EMBL" id="GII90586.1"/>
    </source>
</evidence>
<dbReference type="Proteomes" id="UP000606172">
    <property type="component" value="Unassembled WGS sequence"/>
</dbReference>
<dbReference type="AlphaFoldDB" id="A0A919V592"/>
<dbReference type="EMBL" id="BOOW01000006">
    <property type="protein sequence ID" value="GII90586.1"/>
    <property type="molecule type" value="Genomic_DNA"/>
</dbReference>
<gene>
    <name evidence="1" type="ORF">Ssi02_08170</name>
</gene>